<comment type="caution">
    <text evidence="1">The sequence shown here is derived from an EMBL/GenBank/DDBJ whole genome shotgun (WGS) entry which is preliminary data.</text>
</comment>
<accession>A0A2S5THY5</accession>
<sequence>MANMPISGTYPNLSANGAGTSKYIPTLFSQKATVKHYDMTVCGEITSNDWEGEVTRLGDKVIIRRTPDVSVGDYQKNLDIAYETPEESATELELNRGKYYAVVLDDVDRIQSDMGLMDMYAEDAAEQVVLKQDAEFLSDIILDIHADNQGASAGKKSGAIDLGAVGAPVVIDADNAIKFLMRMNQALTEQGVSKVGRWVVLPAWFCTILKNTDVKSALITGDAEGTLRNGRLGTIDGLTIYESNQLADYTDAALNVTPIVAGHKDGVTWANQFINAEVIRLQTKFASAIRGLAVYGYKVVEPRYLALGRVTPDLSAL</sequence>
<protein>
    <recommendedName>
        <fullName evidence="3">Capsid protein</fullName>
    </recommendedName>
</protein>
<dbReference type="RefSeq" id="WP_133164259.1">
    <property type="nucleotide sequence ID" value="NZ_PSNW01000003.1"/>
</dbReference>
<evidence type="ECO:0000313" key="2">
    <source>
        <dbReference type="Proteomes" id="UP000238220"/>
    </source>
</evidence>
<gene>
    <name evidence="1" type="ORF">C3942_07470</name>
</gene>
<organism evidence="1 2">
    <name type="scientific">Solimonas fluminis</name>
    <dbReference type="NCBI Taxonomy" id="2086571"/>
    <lineage>
        <taxon>Bacteria</taxon>
        <taxon>Pseudomonadati</taxon>
        <taxon>Pseudomonadota</taxon>
        <taxon>Gammaproteobacteria</taxon>
        <taxon>Nevskiales</taxon>
        <taxon>Nevskiaceae</taxon>
        <taxon>Solimonas</taxon>
    </lineage>
</organism>
<evidence type="ECO:0000313" key="1">
    <source>
        <dbReference type="EMBL" id="PPE74593.1"/>
    </source>
</evidence>
<reference evidence="1 2" key="1">
    <citation type="submission" date="2018-02" db="EMBL/GenBank/DDBJ databases">
        <title>Genome sequencing of Solimonas sp. HR-BB.</title>
        <authorList>
            <person name="Lee Y."/>
            <person name="Jeon C.O."/>
        </authorList>
    </citation>
    <scope>NUCLEOTIDE SEQUENCE [LARGE SCALE GENOMIC DNA]</scope>
    <source>
        <strain evidence="1 2">HR-BB</strain>
    </source>
</reference>
<dbReference type="EMBL" id="PSNW01000003">
    <property type="protein sequence ID" value="PPE74593.1"/>
    <property type="molecule type" value="Genomic_DNA"/>
</dbReference>
<evidence type="ECO:0008006" key="3">
    <source>
        <dbReference type="Google" id="ProtNLM"/>
    </source>
</evidence>
<dbReference type="Proteomes" id="UP000238220">
    <property type="component" value="Unassembled WGS sequence"/>
</dbReference>
<proteinExistence type="predicted"/>
<dbReference type="AlphaFoldDB" id="A0A2S5THY5"/>
<keyword evidence="2" id="KW-1185">Reference proteome</keyword>
<dbReference type="OrthoDB" id="1624479at2"/>
<name>A0A2S5THY5_9GAMM</name>